<evidence type="ECO:0000256" key="18">
    <source>
        <dbReference type="PIRNR" id="PIRNR001563"/>
    </source>
</evidence>
<comment type="catalytic activity">
    <reaction evidence="17">
        <text>7,8-dihydropteroate + L-glutamate + ATP = 7,8-dihydrofolate + ADP + phosphate + H(+)</text>
        <dbReference type="Rhea" id="RHEA:23584"/>
        <dbReference type="ChEBI" id="CHEBI:15378"/>
        <dbReference type="ChEBI" id="CHEBI:17839"/>
        <dbReference type="ChEBI" id="CHEBI:29985"/>
        <dbReference type="ChEBI" id="CHEBI:30616"/>
        <dbReference type="ChEBI" id="CHEBI:43474"/>
        <dbReference type="ChEBI" id="CHEBI:57451"/>
        <dbReference type="ChEBI" id="CHEBI:456216"/>
        <dbReference type="EC" id="6.3.2.12"/>
    </reaction>
</comment>
<name>A0A0M0KHC0_ALKHA</name>
<evidence type="ECO:0000256" key="1">
    <source>
        <dbReference type="ARBA" id="ARBA00001946"/>
    </source>
</evidence>
<feature type="domain" description="Mur ligase C-terminal" evidence="19">
    <location>
        <begin position="299"/>
        <end position="416"/>
    </location>
</feature>
<evidence type="ECO:0000313" key="21">
    <source>
        <dbReference type="EMBL" id="KOO38216.1"/>
    </source>
</evidence>
<evidence type="ECO:0000256" key="17">
    <source>
        <dbReference type="ARBA" id="ARBA00049161"/>
    </source>
</evidence>
<dbReference type="GO" id="GO:0005737">
    <property type="term" value="C:cytoplasm"/>
    <property type="evidence" value="ECO:0007669"/>
    <property type="project" value="TreeGrafter"/>
</dbReference>
<evidence type="ECO:0000256" key="7">
    <source>
        <dbReference type="ARBA" id="ARBA00013025"/>
    </source>
</evidence>
<dbReference type="GO" id="GO:0004326">
    <property type="term" value="F:tetrahydrofolylpolyglutamate synthase activity"/>
    <property type="evidence" value="ECO:0007669"/>
    <property type="project" value="UniProtKB-EC"/>
</dbReference>
<reference evidence="21" key="1">
    <citation type="submission" date="2015-08" db="EMBL/GenBank/DDBJ databases">
        <title>Complete DNA Sequence of Pseudomonas syringae pv. actinidiae, the Causal Agent of Kiwifruit Canker Disease.</title>
        <authorList>
            <person name="Rikkerink E.H.A."/>
            <person name="Fineran P.C."/>
        </authorList>
    </citation>
    <scope>NUCLEOTIDE SEQUENCE</scope>
    <source>
        <strain evidence="21">DSM 13666</strain>
    </source>
</reference>
<dbReference type="PIRSF" id="PIRSF001563">
    <property type="entry name" value="Folylpolyglu_synth"/>
    <property type="match status" value="1"/>
</dbReference>
<dbReference type="RefSeq" id="WP_053430587.1">
    <property type="nucleotide sequence ID" value="NZ_CP040441.1"/>
</dbReference>
<evidence type="ECO:0000256" key="16">
    <source>
        <dbReference type="ARBA" id="ARBA00047493"/>
    </source>
</evidence>
<dbReference type="Gene3D" id="3.90.190.20">
    <property type="entry name" value="Mur ligase, C-terminal domain"/>
    <property type="match status" value="1"/>
</dbReference>
<keyword evidence="14" id="KW-0289">Folate biosynthesis</keyword>
<dbReference type="PANTHER" id="PTHR11136">
    <property type="entry name" value="FOLYLPOLYGLUTAMATE SYNTHASE-RELATED"/>
    <property type="match status" value="1"/>
</dbReference>
<evidence type="ECO:0000256" key="2">
    <source>
        <dbReference type="ARBA" id="ARBA00004799"/>
    </source>
</evidence>
<organism evidence="21">
    <name type="scientific">Halalkalibacterium halodurans</name>
    <name type="common">Bacillus halodurans</name>
    <dbReference type="NCBI Taxonomy" id="86665"/>
    <lineage>
        <taxon>Bacteria</taxon>
        <taxon>Bacillati</taxon>
        <taxon>Bacillota</taxon>
        <taxon>Bacilli</taxon>
        <taxon>Bacillales</taxon>
        <taxon>Bacillaceae</taxon>
        <taxon>Halalkalibacterium (ex Joshi et al. 2022)</taxon>
    </lineage>
</organism>
<dbReference type="PROSITE" id="PS01012">
    <property type="entry name" value="FOLYLPOLYGLU_SYNT_2"/>
    <property type="match status" value="1"/>
</dbReference>
<accession>A0A0M0KHC0</accession>
<dbReference type="InterPro" id="IPR036615">
    <property type="entry name" value="Mur_ligase_C_dom_sf"/>
</dbReference>
<dbReference type="GeneID" id="87598559"/>
<keyword evidence="11 18" id="KW-0547">Nucleotide-binding</keyword>
<evidence type="ECO:0000256" key="8">
    <source>
        <dbReference type="ARBA" id="ARBA00019357"/>
    </source>
</evidence>
<dbReference type="FunFam" id="3.40.1190.10:FF:000004">
    <property type="entry name" value="Dihydrofolate synthase/folylpolyglutamate synthase"/>
    <property type="match status" value="1"/>
</dbReference>
<comment type="pathway">
    <text evidence="2">Cofactor biosynthesis; tetrahydrofolate biosynthesis; 7,8-dihydrofolate from 2-amino-4-hydroxy-6-hydroxymethyl-7,8-dihydropteridine diphosphate and 4-aminobenzoate: step 2/2.</text>
</comment>
<dbReference type="GO" id="GO:0008841">
    <property type="term" value="F:dihydrofolate synthase activity"/>
    <property type="evidence" value="ECO:0007669"/>
    <property type="project" value="UniProtKB-EC"/>
</dbReference>
<dbReference type="SUPFAM" id="SSF53623">
    <property type="entry name" value="MurD-like peptide ligases, catalytic domain"/>
    <property type="match status" value="1"/>
</dbReference>
<feature type="domain" description="Mur ligase central" evidence="20">
    <location>
        <begin position="45"/>
        <end position="271"/>
    </location>
</feature>
<comment type="catalytic activity">
    <reaction evidence="16">
        <text>(6S)-5,6,7,8-tetrahydrofolyl-(gamma-L-Glu)(n) + L-glutamate + ATP = (6S)-5,6,7,8-tetrahydrofolyl-(gamma-L-Glu)(n+1) + ADP + phosphate + H(+)</text>
        <dbReference type="Rhea" id="RHEA:10580"/>
        <dbReference type="Rhea" id="RHEA-COMP:14738"/>
        <dbReference type="Rhea" id="RHEA-COMP:14740"/>
        <dbReference type="ChEBI" id="CHEBI:15378"/>
        <dbReference type="ChEBI" id="CHEBI:29985"/>
        <dbReference type="ChEBI" id="CHEBI:30616"/>
        <dbReference type="ChEBI" id="CHEBI:43474"/>
        <dbReference type="ChEBI" id="CHEBI:141005"/>
        <dbReference type="ChEBI" id="CHEBI:456216"/>
        <dbReference type="EC" id="6.3.2.17"/>
    </reaction>
</comment>
<comment type="subunit">
    <text evidence="5">Monomer.</text>
</comment>
<dbReference type="Pfam" id="PF02875">
    <property type="entry name" value="Mur_ligase_C"/>
    <property type="match status" value="1"/>
</dbReference>
<comment type="caution">
    <text evidence="21">The sequence shown here is derived from an EMBL/GenBank/DDBJ whole genome shotgun (WGS) entry which is preliminary data.</text>
</comment>
<evidence type="ECO:0000256" key="14">
    <source>
        <dbReference type="ARBA" id="ARBA00022909"/>
    </source>
</evidence>
<dbReference type="PANTHER" id="PTHR11136:SF0">
    <property type="entry name" value="DIHYDROFOLATE SYNTHETASE-RELATED"/>
    <property type="match status" value="1"/>
</dbReference>
<evidence type="ECO:0000256" key="5">
    <source>
        <dbReference type="ARBA" id="ARBA00011245"/>
    </source>
</evidence>
<keyword evidence="12 18" id="KW-0067">ATP-binding</keyword>
<gene>
    <name evidence="21" type="ORF">AMD02_04570</name>
</gene>
<dbReference type="InterPro" id="IPR001645">
    <property type="entry name" value="Folylpolyglutamate_synth"/>
</dbReference>
<dbReference type="InterPro" id="IPR004101">
    <property type="entry name" value="Mur_ligase_C"/>
</dbReference>
<evidence type="ECO:0000256" key="12">
    <source>
        <dbReference type="ARBA" id="ARBA00022840"/>
    </source>
</evidence>
<dbReference type="NCBIfam" id="TIGR01499">
    <property type="entry name" value="folC"/>
    <property type="match status" value="1"/>
</dbReference>
<evidence type="ECO:0000259" key="20">
    <source>
        <dbReference type="Pfam" id="PF08245"/>
    </source>
</evidence>
<dbReference type="GO" id="GO:0046872">
    <property type="term" value="F:metal ion binding"/>
    <property type="evidence" value="ECO:0007669"/>
    <property type="project" value="UniProtKB-KW"/>
</dbReference>
<dbReference type="AlphaFoldDB" id="A0A0M0KHC0"/>
<dbReference type="GO" id="GO:0046656">
    <property type="term" value="P:folic acid biosynthetic process"/>
    <property type="evidence" value="ECO:0007669"/>
    <property type="project" value="UniProtKB-KW"/>
</dbReference>
<evidence type="ECO:0000259" key="19">
    <source>
        <dbReference type="Pfam" id="PF02875"/>
    </source>
</evidence>
<comment type="pathway">
    <text evidence="3">Cofactor biosynthesis; tetrahydrofolylpolyglutamate biosynthesis.</text>
</comment>
<protein>
    <recommendedName>
        <fullName evidence="8">Dihydrofolate synthase/folylpolyglutamate synthase</fullName>
        <ecNumber evidence="6">6.3.2.12</ecNumber>
        <ecNumber evidence="7">6.3.2.17</ecNumber>
    </recommendedName>
    <alternativeName>
        <fullName evidence="15">Tetrahydrofolylpolyglutamate synthase</fullName>
    </alternativeName>
</protein>
<keyword evidence="13" id="KW-0460">Magnesium</keyword>
<evidence type="ECO:0000256" key="9">
    <source>
        <dbReference type="ARBA" id="ARBA00022598"/>
    </source>
</evidence>
<dbReference type="Gene3D" id="3.40.1190.10">
    <property type="entry name" value="Mur-like, catalytic domain"/>
    <property type="match status" value="1"/>
</dbReference>
<keyword evidence="10" id="KW-0479">Metal-binding</keyword>
<dbReference type="InterPro" id="IPR018109">
    <property type="entry name" value="Folylpolyglutamate_synth_CS"/>
</dbReference>
<dbReference type="SUPFAM" id="SSF53244">
    <property type="entry name" value="MurD-like peptide ligases, peptide-binding domain"/>
    <property type="match status" value="1"/>
</dbReference>
<dbReference type="EC" id="6.3.2.12" evidence="6"/>
<dbReference type="InterPro" id="IPR013221">
    <property type="entry name" value="Mur_ligase_cen"/>
</dbReference>
<evidence type="ECO:0000256" key="15">
    <source>
        <dbReference type="ARBA" id="ARBA00030592"/>
    </source>
</evidence>
<dbReference type="PATRIC" id="fig|136160.3.peg.1186"/>
<evidence type="ECO:0000256" key="13">
    <source>
        <dbReference type="ARBA" id="ARBA00022842"/>
    </source>
</evidence>
<evidence type="ECO:0000256" key="6">
    <source>
        <dbReference type="ARBA" id="ARBA00013023"/>
    </source>
</evidence>
<comment type="cofactor">
    <cofactor evidence="1">
        <name>Mg(2+)</name>
        <dbReference type="ChEBI" id="CHEBI:18420"/>
    </cofactor>
</comment>
<evidence type="ECO:0000256" key="3">
    <source>
        <dbReference type="ARBA" id="ARBA00005150"/>
    </source>
</evidence>
<evidence type="ECO:0000256" key="10">
    <source>
        <dbReference type="ARBA" id="ARBA00022723"/>
    </source>
</evidence>
<evidence type="ECO:0000256" key="4">
    <source>
        <dbReference type="ARBA" id="ARBA00008276"/>
    </source>
</evidence>
<dbReference type="GO" id="GO:0005524">
    <property type="term" value="F:ATP binding"/>
    <property type="evidence" value="ECO:0007669"/>
    <property type="project" value="UniProtKB-KW"/>
</dbReference>
<proteinExistence type="inferred from homology"/>
<dbReference type="Pfam" id="PF08245">
    <property type="entry name" value="Mur_ligase_M"/>
    <property type="match status" value="1"/>
</dbReference>
<keyword evidence="9 18" id="KW-0436">Ligase</keyword>
<dbReference type="EMBL" id="LILD01000001">
    <property type="protein sequence ID" value="KOO38216.1"/>
    <property type="molecule type" value="Genomic_DNA"/>
</dbReference>
<sequence length="430" mass="48785">MQNERQAIEWIHTFLPFGIKPGLQRIEWMLEKLGHPEKELNVVHIGGTNGKGSTVSFMRYMLTEAGYNVGTFTSPYIEHFRERIAYKGEPISSEELVRSCLNIIDVVEELKRTDLGSPTEFEVITVIAFDFFARVNPDIVLLEVGLGGRLDSTNIVTPLLSIITSIGHDHMNVLGGTLESIAYEKAGIIKPDIPAIVHVKQPEAFRVIQDKANKVKAPLFAYGTDFHSLPKSVTMDKQFFLYQSQSGLTLSLETVMKGHHQIENASMAIQAIEQLRSMKHYELSNDHIVRGIRNTTWIGRFEKISEAPLTFVDGAHNEEGMKALAELLALHFPTYKYRFVMAVTKEKEMKALLAPYVDLPASFTFTTFEFERAQKAEQLYEQAPVYNKSICADWKVAIRRERESCKANEMVIICGSLYFISKVRAFLLER</sequence>
<evidence type="ECO:0000256" key="11">
    <source>
        <dbReference type="ARBA" id="ARBA00022741"/>
    </source>
</evidence>
<comment type="similarity">
    <text evidence="4 18">Belongs to the folylpolyglutamate synthase family.</text>
</comment>
<dbReference type="InterPro" id="IPR036565">
    <property type="entry name" value="Mur-like_cat_sf"/>
</dbReference>
<dbReference type="PROSITE" id="PS01011">
    <property type="entry name" value="FOLYLPOLYGLU_SYNT_1"/>
    <property type="match status" value="1"/>
</dbReference>
<dbReference type="EC" id="6.3.2.17" evidence="7"/>